<organism evidence="2">
    <name type="scientific">Triticum aestivum</name>
    <name type="common">Wheat</name>
    <dbReference type="NCBI Taxonomy" id="4565"/>
    <lineage>
        <taxon>Eukaryota</taxon>
        <taxon>Viridiplantae</taxon>
        <taxon>Streptophyta</taxon>
        <taxon>Embryophyta</taxon>
        <taxon>Tracheophyta</taxon>
        <taxon>Spermatophyta</taxon>
        <taxon>Magnoliopsida</taxon>
        <taxon>Liliopsida</taxon>
        <taxon>Poales</taxon>
        <taxon>Poaceae</taxon>
        <taxon>BOP clade</taxon>
        <taxon>Pooideae</taxon>
        <taxon>Triticodae</taxon>
        <taxon>Triticeae</taxon>
        <taxon>Triticinae</taxon>
        <taxon>Triticum</taxon>
    </lineage>
</organism>
<reference evidence="2" key="1">
    <citation type="journal article" date="2014" name="Science">
        <title>Structural and functional partitioning of bread wheat chromosome 3B.</title>
        <authorList>
            <person name="Choulet F."/>
            <person name="Alberti A."/>
            <person name="Theil S."/>
            <person name="Glover N."/>
            <person name="Barbe V."/>
            <person name="Daron J."/>
            <person name="Pingault L."/>
            <person name="Sourdille P."/>
            <person name="Couloux A."/>
            <person name="Paux E."/>
            <person name="Leroy P."/>
            <person name="Mangenot S."/>
            <person name="Guilhot N."/>
            <person name="Le Gouis J."/>
            <person name="Balfourier F."/>
            <person name="Alaux M."/>
            <person name="Jamilloux V."/>
            <person name="Poulain J."/>
            <person name="Durand C."/>
            <person name="Bellec A."/>
            <person name="Gaspin C."/>
            <person name="Safar J."/>
            <person name="Dolezel J."/>
            <person name="Rogers J."/>
            <person name="Vandepoele K."/>
            <person name="Aury J.M."/>
            <person name="Mayer K."/>
            <person name="Berges H."/>
            <person name="Quesneville H."/>
            <person name="Wincker P."/>
            <person name="Feuillet C."/>
        </authorList>
    </citation>
    <scope>NUCLEOTIDE SEQUENCE</scope>
</reference>
<dbReference type="HOGENOM" id="CLU_357318_0_0_1"/>
<protein>
    <submittedName>
        <fullName evidence="2">Uncharacterized protein</fullName>
    </submittedName>
</protein>
<name>A0A077RS37_WHEAT</name>
<feature type="region of interest" description="Disordered" evidence="1">
    <location>
        <begin position="1"/>
        <end position="25"/>
    </location>
</feature>
<sequence length="785" mass="86036">MGTSTSPDKMNADVGVPVPPDSDKSERFQDLVNVIFEIKNPLEELASVAVNDSHGAAEDITEVLKDINDNFVDGDGSLQFYSWRTKGKERRSLIFKGERSWNGLKTLLACNEALRMLLKLLKLEMMKVVTRPLQLPVSIMSPVKSARGNDGKVALHEELDACARLFESRHVARVHAASFGSILKWKVNSNISRPLMGVLYLKIHPDTMTLDMGEANKKLCITSDCIQQLFGFPRGGRSAPRPSEDEYNEALMKLRLELDIGKNRDIKMKDLRDKLKVLVKDRSKDDLALKVFFIIVFMEVVWPGAAHRVSRQAAMFEDLVIEDMANMDYCQLMVDELRRTVVRYKDGVTLGKAITGCAVGPILMYLDCPIRGKFLEVDIGKLNRKLSFSGCINIQSWRCRLRFRRFHLYTGFGIDVAVSALERTEHIFINVRSELEKVPSTVERLSCINIILPDGHQFNADEAVDYIEVERILISDMHDGAAQLIQSPVRLLNNMKRFKTMQDSRCNPYEESANVVITQIEQDEAAATASRASDGTEANVSDHHMNDVRLEPPVVEEPCHDVEAAIGYGVNDPSIDKSKHVLGFITMNQDPIVGDEPCSIIGDVPLSVSSNNISGVAVDAAKMTDVECEAAVTVGGDACGVPLSSEHDVGSKVANEDVDAASILDAKSSGVGIAESDILSGSGELPLENFPPRGLDYGDALQDADVSSMEEVPTEDDDFILSISSGPLANEALLSSQDCFSLDPGSATILLSSQDVASSNPESAGILLSSQELPSTNTESVGKDL</sequence>
<feature type="region of interest" description="Disordered" evidence="1">
    <location>
        <begin position="759"/>
        <end position="785"/>
    </location>
</feature>
<dbReference type="AlphaFoldDB" id="A0A077RS37"/>
<evidence type="ECO:0000313" key="2">
    <source>
        <dbReference type="EMBL" id="CDM83124.1"/>
    </source>
</evidence>
<proteinExistence type="predicted"/>
<dbReference type="EMBL" id="HG670306">
    <property type="protein sequence ID" value="CDM83124.1"/>
    <property type="molecule type" value="Genomic_DNA"/>
</dbReference>
<accession>A0A077RS37</accession>
<gene>
    <name evidence="2" type="ORF">TRAES_3BF068700070CFD_c1</name>
</gene>
<evidence type="ECO:0000256" key="1">
    <source>
        <dbReference type="SAM" id="MobiDB-lite"/>
    </source>
</evidence>